<comment type="caution">
    <text evidence="1">The sequence shown here is derived from an EMBL/GenBank/DDBJ whole genome shotgun (WGS) entry which is preliminary data.</text>
</comment>
<dbReference type="Proteomes" id="UP000573599">
    <property type="component" value="Unassembled WGS sequence"/>
</dbReference>
<sequence>MTEATATSPQQVRLLHLSSSPPDASTLARVQAAPAHHRTALTVVVAPEGTEVSLVAPEAVPIAPTELPTVNTHHVDQIRDLLRAHLASVSGPVVLAAVDRFVQLAAWDLLDGDDDLIATTTLDAALRVTQMLDRGMTPQRVLHSPPLNVALSVADAGVGASADEVSVVRVTESAPASGEAWLTLGDGVKDPGLEVHTGSMSSRSARAVAALAGPNRRVPATAERRLVVGPANYAGQGFEWARSVREHAPGWTARNVHVMALRSPLMFRSDLPLTATQWADPATRVSLAVELLADSTDVLVEALRPLLAVHDPSESANGWDPRRGREDVEALRATGRRVALLFHGSEVRRPAHHARLTPYSPFHRLGNETLTAQREQATERVHEAFADFDGPVLVSTPDLVDHVPNGVWLPGVVGAASFVAPTRAAFSGERLVVAHAPSSSALKGSEWIDPVLQDLHSRGLIHYQRLRDLPPLMIPSVLEEADVVVDQVVMGNPGVLAAQAMAAGRLVVAHLPEGVRRRMNPRPPIVEATPATLKDVVLSIVDQPQHYSRLAASGVEFARTHHDGRMSARVLTEALGT</sequence>
<dbReference type="EMBL" id="JACCAB010000001">
    <property type="protein sequence ID" value="NYG07649.1"/>
    <property type="molecule type" value="Genomic_DNA"/>
</dbReference>
<evidence type="ECO:0000313" key="2">
    <source>
        <dbReference type="Proteomes" id="UP000573599"/>
    </source>
</evidence>
<organism evidence="1 2">
    <name type="scientific">Pedococcus badiiscoriae</name>
    <dbReference type="NCBI Taxonomy" id="642776"/>
    <lineage>
        <taxon>Bacteria</taxon>
        <taxon>Bacillati</taxon>
        <taxon>Actinomycetota</taxon>
        <taxon>Actinomycetes</taxon>
        <taxon>Micrococcales</taxon>
        <taxon>Intrasporangiaceae</taxon>
        <taxon>Pedococcus</taxon>
    </lineage>
</organism>
<name>A0A852WFV8_9MICO</name>
<protein>
    <submittedName>
        <fullName evidence="1">Uncharacterized protein</fullName>
    </submittedName>
</protein>
<proteinExistence type="predicted"/>
<dbReference type="AlphaFoldDB" id="A0A852WFV8"/>
<evidence type="ECO:0000313" key="1">
    <source>
        <dbReference type="EMBL" id="NYG07649.1"/>
    </source>
</evidence>
<reference evidence="1 2" key="1">
    <citation type="submission" date="2020-07" db="EMBL/GenBank/DDBJ databases">
        <title>Sequencing the genomes of 1000 actinobacteria strains.</title>
        <authorList>
            <person name="Klenk H.-P."/>
        </authorList>
    </citation>
    <scope>NUCLEOTIDE SEQUENCE [LARGE SCALE GENOMIC DNA]</scope>
    <source>
        <strain evidence="1 2">DSM 23987</strain>
    </source>
</reference>
<gene>
    <name evidence="1" type="ORF">BJ986_002136</name>
</gene>
<dbReference type="RefSeq" id="WP_179421971.1">
    <property type="nucleotide sequence ID" value="NZ_JACCAB010000001.1"/>
</dbReference>
<accession>A0A852WFV8</accession>
<keyword evidence="2" id="KW-1185">Reference proteome</keyword>